<protein>
    <submittedName>
        <fullName evidence="7">UvrD-helicase domain-containing protein</fullName>
    </submittedName>
</protein>
<dbReference type="PROSITE" id="PS51198">
    <property type="entry name" value="UVRD_HELICASE_ATP_BIND"/>
    <property type="match status" value="1"/>
</dbReference>
<organism evidence="7 8">
    <name type="scientific">Clostridium moutaii</name>
    <dbReference type="NCBI Taxonomy" id="3240932"/>
    <lineage>
        <taxon>Bacteria</taxon>
        <taxon>Bacillati</taxon>
        <taxon>Bacillota</taxon>
        <taxon>Clostridia</taxon>
        <taxon>Eubacteriales</taxon>
        <taxon>Clostridiaceae</taxon>
        <taxon>Clostridium</taxon>
    </lineage>
</organism>
<dbReference type="InterPro" id="IPR027417">
    <property type="entry name" value="P-loop_NTPase"/>
</dbReference>
<name>A0ABV4BRF1_9CLOT</name>
<dbReference type="Pfam" id="PF13538">
    <property type="entry name" value="UvrD_C_2"/>
    <property type="match status" value="1"/>
</dbReference>
<dbReference type="InterPro" id="IPR014016">
    <property type="entry name" value="UvrD-like_ATP-bd"/>
</dbReference>
<accession>A0ABV4BRF1</accession>
<dbReference type="PANTHER" id="PTHR11070">
    <property type="entry name" value="UVRD / RECB / PCRA DNA HELICASE FAMILY MEMBER"/>
    <property type="match status" value="1"/>
</dbReference>
<dbReference type="RefSeq" id="WP_369703995.1">
    <property type="nucleotide sequence ID" value="NZ_JBGEWD010000006.1"/>
</dbReference>
<evidence type="ECO:0000256" key="3">
    <source>
        <dbReference type="ARBA" id="ARBA00022806"/>
    </source>
</evidence>
<keyword evidence="8" id="KW-1185">Reference proteome</keyword>
<proteinExistence type="predicted"/>
<feature type="domain" description="UvrD-like helicase ATP-binding" evidence="6">
    <location>
        <begin position="208"/>
        <end position="590"/>
    </location>
</feature>
<gene>
    <name evidence="7" type="ORF">AB8U03_07820</name>
</gene>
<dbReference type="InterPro" id="IPR000212">
    <property type="entry name" value="DNA_helicase_UvrD/REP"/>
</dbReference>
<evidence type="ECO:0000259" key="6">
    <source>
        <dbReference type="PROSITE" id="PS51198"/>
    </source>
</evidence>
<comment type="caution">
    <text evidence="7">The sequence shown here is derived from an EMBL/GenBank/DDBJ whole genome shotgun (WGS) entry which is preliminary data.</text>
</comment>
<dbReference type="InterPro" id="IPR027785">
    <property type="entry name" value="UvrD-like_helicase_C"/>
</dbReference>
<dbReference type="Proteomes" id="UP001564657">
    <property type="component" value="Unassembled WGS sequence"/>
</dbReference>
<dbReference type="SUPFAM" id="SSF52540">
    <property type="entry name" value="P-loop containing nucleoside triphosphate hydrolases"/>
    <property type="match status" value="1"/>
</dbReference>
<evidence type="ECO:0000256" key="1">
    <source>
        <dbReference type="ARBA" id="ARBA00022741"/>
    </source>
</evidence>
<keyword evidence="3 5" id="KW-0347">Helicase</keyword>
<keyword evidence="4 5" id="KW-0067">ATP-binding</keyword>
<reference evidence="7 8" key="1">
    <citation type="submission" date="2024-08" db="EMBL/GenBank/DDBJ databases">
        <title>Clostridium lapicellarii sp. nov., and Clostridium renhuaiense sp. nov., two species isolated from the mud in a fermentation cellar used for producing sauce-flavour Chinese liquors.</title>
        <authorList>
            <person name="Yang F."/>
            <person name="Wang H."/>
            <person name="Chen L.Q."/>
            <person name="Zhou N."/>
            <person name="Lu J.J."/>
            <person name="Pu X.X."/>
            <person name="Wan B."/>
            <person name="Wang L."/>
            <person name="Liu S.J."/>
        </authorList>
    </citation>
    <scope>NUCLEOTIDE SEQUENCE [LARGE SCALE GENOMIC DNA]</scope>
    <source>
        <strain evidence="7 8">MT-5</strain>
    </source>
</reference>
<dbReference type="Pfam" id="PF00580">
    <property type="entry name" value="UvrD-helicase"/>
    <property type="match status" value="1"/>
</dbReference>
<dbReference type="Gene3D" id="3.40.50.300">
    <property type="entry name" value="P-loop containing nucleotide triphosphate hydrolases"/>
    <property type="match status" value="3"/>
</dbReference>
<keyword evidence="2 5" id="KW-0378">Hydrolase</keyword>
<dbReference type="PANTHER" id="PTHR11070:SF17">
    <property type="entry name" value="DNA HELICASE IV"/>
    <property type="match status" value="1"/>
</dbReference>
<evidence type="ECO:0000256" key="4">
    <source>
        <dbReference type="ARBA" id="ARBA00022840"/>
    </source>
</evidence>
<evidence type="ECO:0000313" key="7">
    <source>
        <dbReference type="EMBL" id="MEY8000105.1"/>
    </source>
</evidence>
<keyword evidence="1 5" id="KW-0547">Nucleotide-binding</keyword>
<evidence type="ECO:0000256" key="2">
    <source>
        <dbReference type="ARBA" id="ARBA00022801"/>
    </source>
</evidence>
<dbReference type="EMBL" id="JBGEWD010000006">
    <property type="protein sequence ID" value="MEY8000105.1"/>
    <property type="molecule type" value="Genomic_DNA"/>
</dbReference>
<evidence type="ECO:0000256" key="5">
    <source>
        <dbReference type="PROSITE-ProRule" id="PRU00560"/>
    </source>
</evidence>
<feature type="binding site" evidence="5">
    <location>
        <begin position="229"/>
        <end position="236"/>
    </location>
    <ligand>
        <name>ATP</name>
        <dbReference type="ChEBI" id="CHEBI:30616"/>
    </ligand>
</feature>
<evidence type="ECO:0000313" key="8">
    <source>
        <dbReference type="Proteomes" id="UP001564657"/>
    </source>
</evidence>
<sequence>MSTYVQDRDEECKYLEGTLSFIKKELDSENYSLNNRQKELIDSRREMWKNSVHFSDDFDRIPEMNQYLFEVNNQARSYEDTLKKIKKYEQMLDSPYLGRFDFKEDDFDEVEKIYIGLYNLIDDNTNSILVYDWRSPISSIFYQYEMGRCSYNSPSGIISGDILLKRQYKIKNGKLKYFFDSSIQINDEILQEVLSRNASSKMKNIVKTIQKEQDIIIRDNDNELLMVQGVAGSGKTSIALHRIAFLLYIGVSSKLNSNNVIIISPNSVFSKYISGVLPELGEENVTEITFHHIANKVLENRFTIGNRSHQLEGLINCQDEQDFNLNVDTIEFKGSKIFIEILNRLIHHFEYSLISFQDVYYDGKILKTKQEIKNEFLNNKINIPISTRLKRIENIILDKIHPLRKIRLKKIMEIVKNSDGHELEIKSFSRLLSIKETKAFMKHLHEFTEVDYMNLYKLLFEKSCLLLKLSHGMKLPPNIKEIIYRTKKNLNKNSINYEDCAPLLYIKLRLEGNKDFQNIKQVVVDEAQDYYPLQYEVLKLLFGKSRYTILGDFNQSLERVKNKSIYDDIEEILHKKKSTKLFLNKSYRSSSEIICFAKQILDNKENFIPFDRHTEKPKIIFKDNEKLLYHAISHDINYFCNEGYGSIAVICRTQKEADCVQEKLKPLIKTRLLDINNDEIEKGLLVIPSYMAKGLEFDVVLVYNVSKDNYKNEFDRRLLYVACTRALHLLSIYYTGEKSPFIENIK</sequence>